<comment type="caution">
    <text evidence="1">The sequence shown here is derived from an EMBL/GenBank/DDBJ whole genome shotgun (WGS) entry which is preliminary data.</text>
</comment>
<evidence type="ECO:0000313" key="2">
    <source>
        <dbReference type="Proteomes" id="UP000475532"/>
    </source>
</evidence>
<dbReference type="AlphaFoldDB" id="A0A6L9QGM3"/>
<protein>
    <submittedName>
        <fullName evidence="1">Uncharacterized protein</fullName>
    </submittedName>
</protein>
<accession>A0A6L9QGM3</accession>
<sequence>MDDQVGHYTIKRLKKIKRAHEEWISSLGTEGGNGPVRLIPDPTRPPKKILRLFLKGSDFWYFFDGATAFYPSWPGDISDEHADLIARLFDDLRDWMDVCSDIDSFQAKRDAAKAFDGYFKELAQAGFFVGARERFMLLIGGVSSDPSSWRTIDIEIQPVSHAQVVRADGKPLQFGDLTPKKDERETD</sequence>
<organism evidence="1 2">
    <name type="scientific">Actinomadura bangladeshensis</name>
    <dbReference type="NCBI Taxonomy" id="453573"/>
    <lineage>
        <taxon>Bacteria</taxon>
        <taxon>Bacillati</taxon>
        <taxon>Actinomycetota</taxon>
        <taxon>Actinomycetes</taxon>
        <taxon>Streptosporangiales</taxon>
        <taxon>Thermomonosporaceae</taxon>
        <taxon>Actinomadura</taxon>
    </lineage>
</organism>
<dbReference type="EMBL" id="JAAGLI010000469">
    <property type="protein sequence ID" value="NEA24435.1"/>
    <property type="molecule type" value="Genomic_DNA"/>
</dbReference>
<dbReference type="RefSeq" id="WP_163057518.1">
    <property type="nucleotide sequence ID" value="NZ_JAAGLI010000469.1"/>
</dbReference>
<reference evidence="1 2" key="1">
    <citation type="submission" date="2020-01" db="EMBL/GenBank/DDBJ databases">
        <title>Insect and environment-associated Actinomycetes.</title>
        <authorList>
            <person name="Currrie C."/>
            <person name="Chevrette M."/>
            <person name="Carlson C."/>
            <person name="Stubbendieck R."/>
            <person name="Wendt-Pienkowski E."/>
        </authorList>
    </citation>
    <scope>NUCLEOTIDE SEQUENCE [LARGE SCALE GENOMIC DNA]</scope>
    <source>
        <strain evidence="1 2">SID10258</strain>
    </source>
</reference>
<gene>
    <name evidence="1" type="ORF">G3I70_18340</name>
</gene>
<evidence type="ECO:0000313" key="1">
    <source>
        <dbReference type="EMBL" id="NEA24435.1"/>
    </source>
</evidence>
<proteinExistence type="predicted"/>
<dbReference type="Proteomes" id="UP000475532">
    <property type="component" value="Unassembled WGS sequence"/>
</dbReference>
<name>A0A6L9QGM3_9ACTN</name>